<evidence type="ECO:0000256" key="1">
    <source>
        <dbReference type="SAM" id="MobiDB-lite"/>
    </source>
</evidence>
<feature type="non-terminal residue" evidence="2">
    <location>
        <position position="1"/>
    </location>
</feature>
<comment type="caution">
    <text evidence="2">The sequence shown here is derived from an EMBL/GenBank/DDBJ whole genome shotgun (WGS) entry which is preliminary data.</text>
</comment>
<feature type="compositionally biased region" description="Basic residues" evidence="1">
    <location>
        <begin position="1"/>
        <end position="15"/>
    </location>
</feature>
<evidence type="ECO:0000313" key="2">
    <source>
        <dbReference type="EMBL" id="CAG8849765.1"/>
    </source>
</evidence>
<protein>
    <submittedName>
        <fullName evidence="2">46205_t:CDS:1</fullName>
    </submittedName>
</protein>
<accession>A0ABN7X994</accession>
<sequence>PNKIKKKVINSKKITKKDQATHQEAIQAALQALEKSENSN</sequence>
<evidence type="ECO:0000313" key="3">
    <source>
        <dbReference type="Proteomes" id="UP000789901"/>
    </source>
</evidence>
<feature type="non-terminal residue" evidence="2">
    <location>
        <position position="40"/>
    </location>
</feature>
<keyword evidence="3" id="KW-1185">Reference proteome</keyword>
<dbReference type="EMBL" id="CAJVQB010097848">
    <property type="protein sequence ID" value="CAG8849765.1"/>
    <property type="molecule type" value="Genomic_DNA"/>
</dbReference>
<dbReference type="Proteomes" id="UP000789901">
    <property type="component" value="Unassembled WGS sequence"/>
</dbReference>
<proteinExistence type="predicted"/>
<organism evidence="2 3">
    <name type="scientific">Gigaspora margarita</name>
    <dbReference type="NCBI Taxonomy" id="4874"/>
    <lineage>
        <taxon>Eukaryota</taxon>
        <taxon>Fungi</taxon>
        <taxon>Fungi incertae sedis</taxon>
        <taxon>Mucoromycota</taxon>
        <taxon>Glomeromycotina</taxon>
        <taxon>Glomeromycetes</taxon>
        <taxon>Diversisporales</taxon>
        <taxon>Gigasporaceae</taxon>
        <taxon>Gigaspora</taxon>
    </lineage>
</organism>
<gene>
    <name evidence="2" type="ORF">GMARGA_LOCUS39872</name>
</gene>
<name>A0ABN7X994_GIGMA</name>
<feature type="region of interest" description="Disordered" evidence="1">
    <location>
        <begin position="1"/>
        <end position="20"/>
    </location>
</feature>
<reference evidence="2 3" key="1">
    <citation type="submission" date="2021-06" db="EMBL/GenBank/DDBJ databases">
        <authorList>
            <person name="Kallberg Y."/>
            <person name="Tangrot J."/>
            <person name="Rosling A."/>
        </authorList>
    </citation>
    <scope>NUCLEOTIDE SEQUENCE [LARGE SCALE GENOMIC DNA]</scope>
    <source>
        <strain evidence="2 3">120-4 pot B 10/14</strain>
    </source>
</reference>